<evidence type="ECO:0000313" key="3">
    <source>
        <dbReference type="Proteomes" id="UP000785679"/>
    </source>
</evidence>
<name>A0A8J8NQR8_HALGN</name>
<proteinExistence type="predicted"/>
<feature type="transmembrane region" description="Helical" evidence="1">
    <location>
        <begin position="178"/>
        <end position="199"/>
    </location>
</feature>
<dbReference type="AlphaFoldDB" id="A0A8J8NQR8"/>
<protein>
    <submittedName>
        <fullName evidence="2">Uncharacterized protein</fullName>
    </submittedName>
</protein>
<dbReference type="EMBL" id="RRYP01010079">
    <property type="protein sequence ID" value="TNV78624.1"/>
    <property type="molecule type" value="Genomic_DNA"/>
</dbReference>
<keyword evidence="1" id="KW-0472">Membrane</keyword>
<evidence type="ECO:0000313" key="2">
    <source>
        <dbReference type="EMBL" id="TNV78624.1"/>
    </source>
</evidence>
<gene>
    <name evidence="2" type="ORF">FGO68_gene360</name>
</gene>
<sequence>MKGSSLLDLESTIEQLPQQLSSDLPWERRFETYITSAFVKHLYKSEDLLFKVIFDRKYRQDMQRNLLRTSRSLSQPGNEEIVLDKARSLRNYLFKIEPAQLSNDQSYRSLQHFSELDYLESLTKTRVQLLYKYPLILCIMGTWYYKRRVVKTHTDLLRKGFYLRVDTPAKQTSNGVQFGLMMVYVANLASFLAGALLSGSQYFFGVKKRYLECQDYELELRRKYINEIKLYHQLLRA</sequence>
<comment type="caution">
    <text evidence="2">The sequence shown here is derived from an EMBL/GenBank/DDBJ whole genome shotgun (WGS) entry which is preliminary data.</text>
</comment>
<keyword evidence="1" id="KW-1133">Transmembrane helix</keyword>
<keyword evidence="3" id="KW-1185">Reference proteome</keyword>
<organism evidence="2 3">
    <name type="scientific">Halteria grandinella</name>
    <dbReference type="NCBI Taxonomy" id="5974"/>
    <lineage>
        <taxon>Eukaryota</taxon>
        <taxon>Sar</taxon>
        <taxon>Alveolata</taxon>
        <taxon>Ciliophora</taxon>
        <taxon>Intramacronucleata</taxon>
        <taxon>Spirotrichea</taxon>
        <taxon>Stichotrichia</taxon>
        <taxon>Sporadotrichida</taxon>
        <taxon>Halteriidae</taxon>
        <taxon>Halteria</taxon>
    </lineage>
</organism>
<reference evidence="2" key="1">
    <citation type="submission" date="2019-06" db="EMBL/GenBank/DDBJ databases">
        <authorList>
            <person name="Zheng W."/>
        </authorList>
    </citation>
    <scope>NUCLEOTIDE SEQUENCE</scope>
    <source>
        <strain evidence="2">QDHG01</strain>
    </source>
</reference>
<evidence type="ECO:0000256" key="1">
    <source>
        <dbReference type="SAM" id="Phobius"/>
    </source>
</evidence>
<dbReference type="Proteomes" id="UP000785679">
    <property type="component" value="Unassembled WGS sequence"/>
</dbReference>
<accession>A0A8J8NQR8</accession>
<keyword evidence="1" id="KW-0812">Transmembrane</keyword>